<name>A0A411WLV1_9GAMM</name>
<evidence type="ECO:0000256" key="1">
    <source>
        <dbReference type="SAM" id="SignalP"/>
    </source>
</evidence>
<organism evidence="2 3">
    <name type="scientific">Limnobaculum zhutongyuii</name>
    <dbReference type="NCBI Taxonomy" id="2498113"/>
    <lineage>
        <taxon>Bacteria</taxon>
        <taxon>Pseudomonadati</taxon>
        <taxon>Pseudomonadota</taxon>
        <taxon>Gammaproteobacteria</taxon>
        <taxon>Enterobacterales</taxon>
        <taxon>Budviciaceae</taxon>
        <taxon>Limnobaculum</taxon>
    </lineage>
</organism>
<keyword evidence="1" id="KW-0732">Signal</keyword>
<reference evidence="2 3" key="1">
    <citation type="submission" date="2019-03" db="EMBL/GenBank/DDBJ databases">
        <title>Pragia sp. nov. isolated from the gut tract of Carduelis flavirostris.</title>
        <authorList>
            <person name="Ge Y."/>
        </authorList>
    </citation>
    <scope>NUCLEOTIDE SEQUENCE [LARGE SCALE GENOMIC DNA]</scope>
    <source>
        <strain evidence="2 3">CF-458</strain>
    </source>
</reference>
<keyword evidence="3" id="KW-1185">Reference proteome</keyword>
<evidence type="ECO:0000313" key="3">
    <source>
        <dbReference type="Proteomes" id="UP000293154"/>
    </source>
</evidence>
<protein>
    <submittedName>
        <fullName evidence="2">Integrating conjugative element protein</fullName>
    </submittedName>
</protein>
<dbReference type="Proteomes" id="UP000293154">
    <property type="component" value="Chromosome"/>
</dbReference>
<dbReference type="EMBL" id="CP034752">
    <property type="protein sequence ID" value="QBH97219.1"/>
    <property type="molecule type" value="Genomic_DNA"/>
</dbReference>
<dbReference type="Pfam" id="PF11072">
    <property type="entry name" value="DUF2859"/>
    <property type="match status" value="1"/>
</dbReference>
<sequence>MERYFIFMLLIYSITAQAALTVVADLGGEATAPYFEGINAIDRKLPLPADIHSVDENHFLPVISEKLTPGTLANRKHSLPGMIPIFLVGNDPLSKRWLKERLPMLQTLNATGLIVNVSDSSGLAALRNIADNISLYPTSGDDLASRLNITHYPVLITATGLEQ</sequence>
<dbReference type="NCBIfam" id="TIGR03765">
    <property type="entry name" value="ICE_PFL_4695"/>
    <property type="match status" value="1"/>
</dbReference>
<evidence type="ECO:0000313" key="2">
    <source>
        <dbReference type="EMBL" id="QBH97219.1"/>
    </source>
</evidence>
<dbReference type="AlphaFoldDB" id="A0A411WLV1"/>
<dbReference type="KEGG" id="prag:EKN56_12920"/>
<feature type="signal peptide" evidence="1">
    <location>
        <begin position="1"/>
        <end position="18"/>
    </location>
</feature>
<accession>A0A411WLV1</accession>
<dbReference type="InterPro" id="IPR021300">
    <property type="entry name" value="Integr_conj_element_PFL4695"/>
</dbReference>
<gene>
    <name evidence="2" type="ORF">EKN56_12920</name>
</gene>
<feature type="chain" id="PRO_5019583876" evidence="1">
    <location>
        <begin position="19"/>
        <end position="163"/>
    </location>
</feature>
<proteinExistence type="predicted"/>
<dbReference type="OrthoDB" id="8560395at2"/>
<dbReference type="RefSeq" id="WP_130592154.1">
    <property type="nucleotide sequence ID" value="NZ_CP034752.1"/>
</dbReference>